<name>A0A419EQA4_9BACT</name>
<evidence type="ECO:0000256" key="2">
    <source>
        <dbReference type="ARBA" id="ARBA00009347"/>
    </source>
</evidence>
<comment type="caution">
    <text evidence="10">The sequence shown here is derived from an EMBL/GenBank/DDBJ whole genome shotgun (WGS) entry which is preliminary data.</text>
</comment>
<dbReference type="InterPro" id="IPR037069">
    <property type="entry name" value="AcylCoA_DH/ox_N_sf"/>
</dbReference>
<dbReference type="SUPFAM" id="SSF47203">
    <property type="entry name" value="Acyl-CoA dehydrogenase C-terminal domain-like"/>
    <property type="match status" value="1"/>
</dbReference>
<dbReference type="AlphaFoldDB" id="A0A419EQA4"/>
<dbReference type="Pfam" id="PF02770">
    <property type="entry name" value="Acyl-CoA_dh_M"/>
    <property type="match status" value="1"/>
</dbReference>
<evidence type="ECO:0000313" key="10">
    <source>
        <dbReference type="EMBL" id="RJP65289.1"/>
    </source>
</evidence>
<proteinExistence type="inferred from homology"/>
<evidence type="ECO:0000259" key="7">
    <source>
        <dbReference type="Pfam" id="PF00441"/>
    </source>
</evidence>
<dbReference type="GO" id="GO:0050660">
    <property type="term" value="F:flavin adenine dinucleotide binding"/>
    <property type="evidence" value="ECO:0007669"/>
    <property type="project" value="InterPro"/>
</dbReference>
<sequence length="374" mass="41146">MNYDLTEEQSMLRESAHKFLADECSSELVRELVKDEKGFKRDLWQKMAELGWMGLPIPEKYGGSGMTFLELVVLLSEMGYYCLPGPFFSTVVLGGLTLIEAGNEKQKAEILSGLAEGSRILTLAWLEQAGTYTPSAIKLAAKLQDGQYILSGTKLFVPDAHVADTIICVARTGVEPEDVTLFLVDAKSAGIKIALLDTLAGDKQCEVIFDKVAVPRSNLLGDVDNGWPILKKVLLMSAVAKSAEMVGAAQKVLEMAVEYAKVRTQFGRPIGAFQAVQHHCANMLTYADTVKYMMYGAAWKIASGLPFEKEASMCKAWVSDSHRKLVALGHQVMGGIGFMEEHDLQLYFKRAKAAEQMFGDADFHRELVAREMGL</sequence>
<evidence type="ECO:0000256" key="4">
    <source>
        <dbReference type="ARBA" id="ARBA00022827"/>
    </source>
</evidence>
<keyword evidence="4 6" id="KW-0274">FAD</keyword>
<dbReference type="Gene3D" id="1.20.140.10">
    <property type="entry name" value="Butyryl-CoA Dehydrogenase, subunit A, domain 3"/>
    <property type="match status" value="1"/>
</dbReference>
<accession>A0A419EQA4</accession>
<dbReference type="PANTHER" id="PTHR43884">
    <property type="entry name" value="ACYL-COA DEHYDROGENASE"/>
    <property type="match status" value="1"/>
</dbReference>
<protein>
    <submittedName>
        <fullName evidence="10">Acyl-CoA dehydrogenase</fullName>
    </submittedName>
</protein>
<feature type="domain" description="Acyl-CoA dehydrogenase/oxidase C-terminal" evidence="7">
    <location>
        <begin position="225"/>
        <end position="372"/>
    </location>
</feature>
<dbReference type="InterPro" id="IPR009100">
    <property type="entry name" value="AcylCoA_DH/oxidase_NM_dom_sf"/>
</dbReference>
<evidence type="ECO:0000259" key="9">
    <source>
        <dbReference type="Pfam" id="PF02771"/>
    </source>
</evidence>
<dbReference type="InterPro" id="IPR006091">
    <property type="entry name" value="Acyl-CoA_Oxase/DH_mid-dom"/>
</dbReference>
<dbReference type="SUPFAM" id="SSF56645">
    <property type="entry name" value="Acyl-CoA dehydrogenase NM domain-like"/>
    <property type="match status" value="1"/>
</dbReference>
<organism evidence="10 11">
    <name type="scientific">Candidatus Abyssobacteria bacterium SURF_17</name>
    <dbReference type="NCBI Taxonomy" id="2093361"/>
    <lineage>
        <taxon>Bacteria</taxon>
        <taxon>Pseudomonadati</taxon>
        <taxon>Candidatus Hydrogenedentota</taxon>
        <taxon>Candidatus Abyssobacteria</taxon>
    </lineage>
</organism>
<dbReference type="PANTHER" id="PTHR43884:SF20">
    <property type="entry name" value="ACYL-COA DEHYDROGENASE FADE28"/>
    <property type="match status" value="1"/>
</dbReference>
<dbReference type="Pfam" id="PF00441">
    <property type="entry name" value="Acyl-CoA_dh_1"/>
    <property type="match status" value="1"/>
</dbReference>
<comment type="similarity">
    <text evidence="2 6">Belongs to the acyl-CoA dehydrogenase family.</text>
</comment>
<keyword evidence="3 6" id="KW-0285">Flavoprotein</keyword>
<comment type="cofactor">
    <cofactor evidence="1 6">
        <name>FAD</name>
        <dbReference type="ChEBI" id="CHEBI:57692"/>
    </cofactor>
</comment>
<dbReference type="EMBL" id="QZKI01000129">
    <property type="protein sequence ID" value="RJP65289.1"/>
    <property type="molecule type" value="Genomic_DNA"/>
</dbReference>
<evidence type="ECO:0000256" key="1">
    <source>
        <dbReference type="ARBA" id="ARBA00001974"/>
    </source>
</evidence>
<dbReference type="Gene3D" id="1.10.540.10">
    <property type="entry name" value="Acyl-CoA dehydrogenase/oxidase, N-terminal domain"/>
    <property type="match status" value="1"/>
</dbReference>
<reference evidence="10 11" key="1">
    <citation type="journal article" date="2017" name="ISME J.">
        <title>Energy and carbon metabolisms in a deep terrestrial subsurface fluid microbial community.</title>
        <authorList>
            <person name="Momper L."/>
            <person name="Jungbluth S.P."/>
            <person name="Lee M.D."/>
            <person name="Amend J.P."/>
        </authorList>
    </citation>
    <scope>NUCLEOTIDE SEQUENCE [LARGE SCALE GENOMIC DNA]</scope>
    <source>
        <strain evidence="10">SURF_17</strain>
    </source>
</reference>
<dbReference type="InterPro" id="IPR046373">
    <property type="entry name" value="Acyl-CoA_Oxase/DH_mid-dom_sf"/>
</dbReference>
<feature type="domain" description="Acyl-CoA dehydrogenase/oxidase N-terminal" evidence="9">
    <location>
        <begin position="6"/>
        <end position="117"/>
    </location>
</feature>
<dbReference type="InterPro" id="IPR013786">
    <property type="entry name" value="AcylCoA_DH/ox_N"/>
</dbReference>
<dbReference type="Gene3D" id="2.40.110.10">
    <property type="entry name" value="Butyryl-CoA Dehydrogenase, subunit A, domain 2"/>
    <property type="match status" value="1"/>
</dbReference>
<dbReference type="CDD" id="cd00567">
    <property type="entry name" value="ACAD"/>
    <property type="match status" value="1"/>
</dbReference>
<dbReference type="GO" id="GO:0003995">
    <property type="term" value="F:acyl-CoA dehydrogenase activity"/>
    <property type="evidence" value="ECO:0007669"/>
    <property type="project" value="TreeGrafter"/>
</dbReference>
<keyword evidence="5 6" id="KW-0560">Oxidoreductase</keyword>
<dbReference type="Pfam" id="PF02771">
    <property type="entry name" value="Acyl-CoA_dh_N"/>
    <property type="match status" value="1"/>
</dbReference>
<evidence type="ECO:0000259" key="8">
    <source>
        <dbReference type="Pfam" id="PF02770"/>
    </source>
</evidence>
<dbReference type="Proteomes" id="UP000285961">
    <property type="component" value="Unassembled WGS sequence"/>
</dbReference>
<feature type="domain" description="Acyl-CoA oxidase/dehydrogenase middle" evidence="8">
    <location>
        <begin position="127"/>
        <end position="212"/>
    </location>
</feature>
<evidence type="ECO:0000256" key="3">
    <source>
        <dbReference type="ARBA" id="ARBA00022630"/>
    </source>
</evidence>
<evidence type="ECO:0000256" key="5">
    <source>
        <dbReference type="ARBA" id="ARBA00023002"/>
    </source>
</evidence>
<evidence type="ECO:0000313" key="11">
    <source>
        <dbReference type="Proteomes" id="UP000285961"/>
    </source>
</evidence>
<gene>
    <name evidence="10" type="ORF">C4532_18020</name>
</gene>
<dbReference type="InterPro" id="IPR009075">
    <property type="entry name" value="AcylCo_DH/oxidase_C"/>
</dbReference>
<dbReference type="InterPro" id="IPR036250">
    <property type="entry name" value="AcylCo_DH-like_C"/>
</dbReference>
<evidence type="ECO:0000256" key="6">
    <source>
        <dbReference type="RuleBase" id="RU362125"/>
    </source>
</evidence>